<dbReference type="AlphaFoldDB" id="A0A8J3ZUS0"/>
<feature type="compositionally biased region" description="Low complexity" evidence="2">
    <location>
        <begin position="290"/>
        <end position="307"/>
    </location>
</feature>
<reference evidence="4" key="1">
    <citation type="submission" date="2021-01" db="EMBL/GenBank/DDBJ databases">
        <title>Whole genome shotgun sequence of Virgisporangium ochraceum NBRC 16418.</title>
        <authorList>
            <person name="Komaki H."/>
            <person name="Tamura T."/>
        </authorList>
    </citation>
    <scope>NUCLEOTIDE SEQUENCE</scope>
    <source>
        <strain evidence="4">NBRC 16418</strain>
    </source>
</reference>
<dbReference type="GO" id="GO:0009253">
    <property type="term" value="P:peptidoglycan catabolic process"/>
    <property type="evidence" value="ECO:0007669"/>
    <property type="project" value="InterPro"/>
</dbReference>
<evidence type="ECO:0000256" key="1">
    <source>
        <dbReference type="ARBA" id="ARBA00007553"/>
    </source>
</evidence>
<feature type="compositionally biased region" description="Low complexity" evidence="2">
    <location>
        <begin position="104"/>
        <end position="113"/>
    </location>
</feature>
<protein>
    <recommendedName>
        <fullName evidence="3">Peptidoglycan recognition protein family domain-containing protein</fullName>
    </recommendedName>
</protein>
<dbReference type="CDD" id="cd06583">
    <property type="entry name" value="PGRP"/>
    <property type="match status" value="1"/>
</dbReference>
<dbReference type="InterPro" id="IPR036505">
    <property type="entry name" value="Amidase/PGRP_sf"/>
</dbReference>
<feature type="region of interest" description="Disordered" evidence="2">
    <location>
        <begin position="290"/>
        <end position="311"/>
    </location>
</feature>
<evidence type="ECO:0000256" key="2">
    <source>
        <dbReference type="SAM" id="MobiDB-lite"/>
    </source>
</evidence>
<accession>A0A8J3ZUS0</accession>
<feature type="region of interest" description="Disordered" evidence="2">
    <location>
        <begin position="202"/>
        <end position="241"/>
    </location>
</feature>
<dbReference type="GO" id="GO:0008270">
    <property type="term" value="F:zinc ion binding"/>
    <property type="evidence" value="ECO:0007669"/>
    <property type="project" value="InterPro"/>
</dbReference>
<dbReference type="InterPro" id="IPR002502">
    <property type="entry name" value="Amidase_domain"/>
</dbReference>
<dbReference type="PANTHER" id="PTHR11022">
    <property type="entry name" value="PEPTIDOGLYCAN RECOGNITION PROTEIN"/>
    <property type="match status" value="1"/>
</dbReference>
<dbReference type="InterPro" id="IPR028994">
    <property type="entry name" value="Integrin_alpha_N"/>
</dbReference>
<dbReference type="PANTHER" id="PTHR11022:SF41">
    <property type="entry name" value="PEPTIDOGLYCAN-RECOGNITION PROTEIN LC-RELATED"/>
    <property type="match status" value="1"/>
</dbReference>
<comment type="similarity">
    <text evidence="1">Belongs to the N-acetylmuramoyl-L-alanine amidase 2 family.</text>
</comment>
<proteinExistence type="inferred from homology"/>
<sequence>MPQPRRYRPVRRKLWAAAAALGVLLSLLLLPDHRRDDVGGVDPAPLGPAVPAGRSPSAEASPPGSAAPVSVAPAESVTPTGTAVAGRPGAAERGRPGADPRFRPAGPATPGAVTPEVAHLRLGGPDAPADGVQVRAGVPRGLPLAAGAGGLRGDRDTRTLGARQTDTQVFSAVGVTWVGDPSARVSVAVRSRVPSKGWTGWRAVGAASADRDPDARPEDRGPAQPPAGTGGPPAGSGADRAETAPTWRNAADLVWLGAADAIEVQVSAEVRAGIADVVVDLIDPRTAPADATAGVPATAPTPGTGRVPMPPIARRADWGADERLMDWTPAYSRPVQAVALHHTATATDYQPVDVPRMLRALYYFQAVSRGWGDLGYPVLVDRFGRLWEGRYGGLARPVVGAHASGFNRVATGVALLGDFDRTAVPPAAVEAAGRYAGWKLSLAPTAVHPWSSVKVTSEGGASRFRAGTAVTLPRVFPHRQTGDTDSPGDRGTAALGAVRDAARRYLGDRVEPSTPRQRLATWRPSDATWRAQGSAGPLLLGSVGDVPVAADFDGDGSGDPGTWTPATGRWRIANSGGGTVEEYSLGHPGDRPVPADYNGDGRAEPAVWRESDGTWWVGVGPPTQWGVPGDVPVPGDYDGDGRADIAVYRPVEGNWHIRGGRTVRLGEANFLPVPADYDGDGSVDPAAWSPVTGRWFLPGRLPAKYGEPGDTPVPAQYDGDGRADQAVWRTGEWTIRRHGSVRFGQPGDVPIVLS</sequence>
<evidence type="ECO:0000313" key="5">
    <source>
        <dbReference type="Proteomes" id="UP000635606"/>
    </source>
</evidence>
<feature type="region of interest" description="Disordered" evidence="2">
    <location>
        <begin position="35"/>
        <end position="113"/>
    </location>
</feature>
<feature type="domain" description="Peptidoglycan recognition protein family" evidence="3">
    <location>
        <begin position="310"/>
        <end position="460"/>
    </location>
</feature>
<dbReference type="EMBL" id="BOPH01000061">
    <property type="protein sequence ID" value="GIJ69352.1"/>
    <property type="molecule type" value="Genomic_DNA"/>
</dbReference>
<dbReference type="Pfam" id="PF01510">
    <property type="entry name" value="Amidase_2"/>
    <property type="match status" value="1"/>
</dbReference>
<feature type="compositionally biased region" description="Low complexity" evidence="2">
    <location>
        <begin position="51"/>
        <end position="76"/>
    </location>
</feature>
<comment type="caution">
    <text evidence="4">The sequence shown here is derived from an EMBL/GenBank/DDBJ whole genome shotgun (WGS) entry which is preliminary data.</text>
</comment>
<keyword evidence="5" id="KW-1185">Reference proteome</keyword>
<dbReference type="SUPFAM" id="SSF55846">
    <property type="entry name" value="N-acetylmuramoyl-L-alanine amidase-like"/>
    <property type="match status" value="1"/>
</dbReference>
<dbReference type="GO" id="GO:0008745">
    <property type="term" value="F:N-acetylmuramoyl-L-alanine amidase activity"/>
    <property type="evidence" value="ECO:0007669"/>
    <property type="project" value="InterPro"/>
</dbReference>
<dbReference type="SUPFAM" id="SSF69318">
    <property type="entry name" value="Integrin alpha N-terminal domain"/>
    <property type="match status" value="1"/>
</dbReference>
<dbReference type="Gene3D" id="3.40.80.10">
    <property type="entry name" value="Peptidoglycan recognition protein-like"/>
    <property type="match status" value="1"/>
</dbReference>
<dbReference type="RefSeq" id="WP_203929281.1">
    <property type="nucleotide sequence ID" value="NZ_BOPH01000061.1"/>
</dbReference>
<feature type="compositionally biased region" description="Basic and acidic residues" evidence="2">
    <location>
        <begin position="90"/>
        <end position="102"/>
    </location>
</feature>
<name>A0A8J3ZUS0_9ACTN</name>
<evidence type="ECO:0000259" key="3">
    <source>
        <dbReference type="SMART" id="SM00701"/>
    </source>
</evidence>
<dbReference type="SMART" id="SM00701">
    <property type="entry name" value="PGRP"/>
    <property type="match status" value="1"/>
</dbReference>
<evidence type="ECO:0000313" key="4">
    <source>
        <dbReference type="EMBL" id="GIJ69352.1"/>
    </source>
</evidence>
<feature type="compositionally biased region" description="Basic and acidic residues" evidence="2">
    <location>
        <begin position="209"/>
        <end position="221"/>
    </location>
</feature>
<dbReference type="InterPro" id="IPR006619">
    <property type="entry name" value="PGRP_domain_met/bac"/>
</dbReference>
<dbReference type="Proteomes" id="UP000635606">
    <property type="component" value="Unassembled WGS sequence"/>
</dbReference>
<dbReference type="InterPro" id="IPR015510">
    <property type="entry name" value="PGRP"/>
</dbReference>
<gene>
    <name evidence="4" type="ORF">Voc01_042690</name>
</gene>
<organism evidence="4 5">
    <name type="scientific">Virgisporangium ochraceum</name>
    <dbReference type="NCBI Taxonomy" id="65505"/>
    <lineage>
        <taxon>Bacteria</taxon>
        <taxon>Bacillati</taxon>
        <taxon>Actinomycetota</taxon>
        <taxon>Actinomycetes</taxon>
        <taxon>Micromonosporales</taxon>
        <taxon>Micromonosporaceae</taxon>
        <taxon>Virgisporangium</taxon>
    </lineage>
</organism>